<comment type="caution">
    <text evidence="2">The sequence shown here is derived from an EMBL/GenBank/DDBJ whole genome shotgun (WGS) entry which is preliminary data.</text>
</comment>
<feature type="region of interest" description="Disordered" evidence="1">
    <location>
        <begin position="296"/>
        <end position="317"/>
    </location>
</feature>
<dbReference type="Proteomes" id="UP001140502">
    <property type="component" value="Unassembled WGS sequence"/>
</dbReference>
<protein>
    <submittedName>
        <fullName evidence="2">Uncharacterized protein</fullName>
    </submittedName>
</protein>
<keyword evidence="3" id="KW-1185">Reference proteome</keyword>
<evidence type="ECO:0000313" key="3">
    <source>
        <dbReference type="Proteomes" id="UP001140502"/>
    </source>
</evidence>
<reference evidence="2" key="1">
    <citation type="submission" date="2022-10" db="EMBL/GenBank/DDBJ databases">
        <title>Tapping the CABI collections for fungal endophytes: first genome assemblies for Collariella, Neodidymelliopsis, Ascochyta clinopodiicola, Didymella pomorum, Didymosphaeria variabile, Neocosmospora piperis and Neocucurbitaria cava.</title>
        <authorList>
            <person name="Hill R."/>
        </authorList>
    </citation>
    <scope>NUCLEOTIDE SEQUENCE</scope>
    <source>
        <strain evidence="2">IMI 366586</strain>
    </source>
</reference>
<feature type="compositionally biased region" description="Acidic residues" evidence="1">
    <location>
        <begin position="169"/>
        <end position="180"/>
    </location>
</feature>
<proteinExistence type="predicted"/>
<feature type="compositionally biased region" description="Polar residues" evidence="1">
    <location>
        <begin position="154"/>
        <end position="163"/>
    </location>
</feature>
<organism evidence="2 3">
    <name type="scientific">Fusarium piperis</name>
    <dbReference type="NCBI Taxonomy" id="1435070"/>
    <lineage>
        <taxon>Eukaryota</taxon>
        <taxon>Fungi</taxon>
        <taxon>Dikarya</taxon>
        <taxon>Ascomycota</taxon>
        <taxon>Pezizomycotina</taxon>
        <taxon>Sordariomycetes</taxon>
        <taxon>Hypocreomycetidae</taxon>
        <taxon>Hypocreales</taxon>
        <taxon>Nectriaceae</taxon>
        <taxon>Fusarium</taxon>
        <taxon>Fusarium solani species complex</taxon>
    </lineage>
</organism>
<dbReference type="EMBL" id="JAPEUR010000014">
    <property type="protein sequence ID" value="KAJ4328180.1"/>
    <property type="molecule type" value="Genomic_DNA"/>
</dbReference>
<evidence type="ECO:0000313" key="2">
    <source>
        <dbReference type="EMBL" id="KAJ4328180.1"/>
    </source>
</evidence>
<evidence type="ECO:0000256" key="1">
    <source>
        <dbReference type="SAM" id="MobiDB-lite"/>
    </source>
</evidence>
<feature type="region of interest" description="Disordered" evidence="1">
    <location>
        <begin position="249"/>
        <end position="268"/>
    </location>
</feature>
<accession>A0A9W8WLE8</accession>
<name>A0A9W8WLE8_9HYPO</name>
<feature type="compositionally biased region" description="Basic and acidic residues" evidence="1">
    <location>
        <begin position="296"/>
        <end position="311"/>
    </location>
</feature>
<gene>
    <name evidence="2" type="ORF">N0V84_001382</name>
</gene>
<sequence length="317" mass="34932">MLGIESLPVVVRTVIPATGLSILIVKLHRSPPPAPLLLRNSRAQAEPSPDSEEELEMALARSGSNVNPAELAGAFPTGDERATLLANLELELNEQEYQWQAIRHTMLRDSQSTVSVGSPMRDSRHGQPFRRAQLEADNDLQSLLSQTGFRSKLASSSFPGLSSPTPPDTESEHEYDEEPEALVGQTENDAKAAKALWRPITPVAAAPTAPSLWTPASKAADMAPEEIPDTIRREKRYLEPLTIESDRLWEPSRSPKRQGNDASDASSRDVWVDNWRHAWDNGQQRVTHAEECECERERGHHHGGDGVDGRLRTGGVI</sequence>
<feature type="region of interest" description="Disordered" evidence="1">
    <location>
        <begin position="154"/>
        <end position="180"/>
    </location>
</feature>
<dbReference type="AlphaFoldDB" id="A0A9W8WLE8"/>